<sequence>MTVETEVELIPPRPYGLISDFSSIKYENKACMYPGCNEPPIGSHVLSKSCIRKYANNQIIQLQTLVYEPFENIRPKEKRKYYKPCDLDKISTFKGFCNKHDHSLFHELDNFDGIVTPKIALLAHYRIICYGLNVLQLQLKQHEFLKDAAFVGGASKKTNEKARRIKNGFFLRGLKMAEADYLERKEICEKLLNAVDPQMNYIHFEGGIENPLFVGRAGIFLHQFGRERLPKRFMAQMPFITYSSISDGKTCNLIFAYLPQDAKEYSKDLDIFINHPDFKKRLEVLIYSQSDCCILRKDLTEAHSSTIKAIVDFYR</sequence>
<protein>
    <submittedName>
        <fullName evidence="1">Uncharacterized protein</fullName>
    </submittedName>
</protein>
<proteinExistence type="predicted"/>
<dbReference type="OrthoDB" id="583051at2"/>
<dbReference type="EMBL" id="LSOG01000046">
    <property type="protein sequence ID" value="OEH47553.1"/>
    <property type="molecule type" value="Genomic_DNA"/>
</dbReference>
<evidence type="ECO:0000313" key="2">
    <source>
        <dbReference type="Proteomes" id="UP000095229"/>
    </source>
</evidence>
<dbReference type="RefSeq" id="WP_058516846.1">
    <property type="nucleotide sequence ID" value="NZ_CAAAIE010000002.1"/>
</dbReference>
<gene>
    <name evidence="1" type="ORF">lpari_01476</name>
</gene>
<organism evidence="1 2">
    <name type="scientific">Legionella parisiensis</name>
    <dbReference type="NCBI Taxonomy" id="45071"/>
    <lineage>
        <taxon>Bacteria</taxon>
        <taxon>Pseudomonadati</taxon>
        <taxon>Pseudomonadota</taxon>
        <taxon>Gammaproteobacteria</taxon>
        <taxon>Legionellales</taxon>
        <taxon>Legionellaceae</taxon>
        <taxon>Legionella</taxon>
    </lineage>
</organism>
<dbReference type="AlphaFoldDB" id="A0A1E5JT21"/>
<name>A0A1E5JT21_9GAMM</name>
<comment type="caution">
    <text evidence="1">The sequence shown here is derived from an EMBL/GenBank/DDBJ whole genome shotgun (WGS) entry which is preliminary data.</text>
</comment>
<dbReference type="STRING" id="45071.Lpar_0949"/>
<dbReference type="Proteomes" id="UP000095229">
    <property type="component" value="Unassembled WGS sequence"/>
</dbReference>
<keyword evidence="2" id="KW-1185">Reference proteome</keyword>
<reference evidence="1 2" key="1">
    <citation type="submission" date="2016-02" db="EMBL/GenBank/DDBJ databases">
        <title>Secondary metabolites in Legionella.</title>
        <authorList>
            <person name="Tobias N.J."/>
            <person name="Bode H.B."/>
        </authorList>
    </citation>
    <scope>NUCLEOTIDE SEQUENCE [LARGE SCALE GENOMIC DNA]</scope>
    <source>
        <strain evidence="1 2">DSM 19216</strain>
    </source>
</reference>
<evidence type="ECO:0000313" key="1">
    <source>
        <dbReference type="EMBL" id="OEH47553.1"/>
    </source>
</evidence>
<dbReference type="PATRIC" id="fig|45071.6.peg.1019"/>
<accession>A0A1E5JT21</accession>